<evidence type="ECO:0000313" key="4">
    <source>
        <dbReference type="EMBL" id="CAF3700340.1"/>
    </source>
</evidence>
<evidence type="ECO:0000313" key="3">
    <source>
        <dbReference type="EMBL" id="CAF1097620.1"/>
    </source>
</evidence>
<feature type="compositionally biased region" description="Acidic residues" evidence="1">
    <location>
        <begin position="191"/>
        <end position="200"/>
    </location>
</feature>
<organism evidence="2 6">
    <name type="scientific">Rotaria sordida</name>
    <dbReference type="NCBI Taxonomy" id="392033"/>
    <lineage>
        <taxon>Eukaryota</taxon>
        <taxon>Metazoa</taxon>
        <taxon>Spiralia</taxon>
        <taxon>Gnathifera</taxon>
        <taxon>Rotifera</taxon>
        <taxon>Eurotatoria</taxon>
        <taxon>Bdelloidea</taxon>
        <taxon>Philodinida</taxon>
        <taxon>Philodinidae</taxon>
        <taxon>Rotaria</taxon>
    </lineage>
</organism>
<dbReference type="EMBL" id="CAJOAX010001430">
    <property type="protein sequence ID" value="CAF3714937.1"/>
    <property type="molecule type" value="Genomic_DNA"/>
</dbReference>
<evidence type="ECO:0000313" key="6">
    <source>
        <dbReference type="Proteomes" id="UP000663882"/>
    </source>
</evidence>
<reference evidence="2" key="1">
    <citation type="submission" date="2021-02" db="EMBL/GenBank/DDBJ databases">
        <authorList>
            <person name="Nowell W R."/>
        </authorList>
    </citation>
    <scope>NUCLEOTIDE SEQUENCE</scope>
</reference>
<accession>A0A814GAQ1</accession>
<evidence type="ECO:0000313" key="2">
    <source>
        <dbReference type="EMBL" id="CAF0994423.1"/>
    </source>
</evidence>
<evidence type="ECO:0000256" key="1">
    <source>
        <dbReference type="SAM" id="MobiDB-lite"/>
    </source>
</evidence>
<feature type="region of interest" description="Disordered" evidence="1">
    <location>
        <begin position="181"/>
        <end position="204"/>
    </location>
</feature>
<proteinExistence type="predicted"/>
<name>A0A814GAQ1_9BILA</name>
<dbReference type="EMBL" id="CAJNOU010000830">
    <property type="protein sequence ID" value="CAF1097620.1"/>
    <property type="molecule type" value="Genomic_DNA"/>
</dbReference>
<dbReference type="EMBL" id="CAJOBE010000935">
    <property type="protein sequence ID" value="CAF3700340.1"/>
    <property type="molecule type" value="Genomic_DNA"/>
</dbReference>
<dbReference type="Proteomes" id="UP000663874">
    <property type="component" value="Unassembled WGS sequence"/>
</dbReference>
<dbReference type="EMBL" id="CAJNOO010000622">
    <property type="protein sequence ID" value="CAF0994423.1"/>
    <property type="molecule type" value="Genomic_DNA"/>
</dbReference>
<sequence length="239" mass="27176">MQNVKNYFSSWKTFWKSSADSCHSRTLSLAPSSINFTDSSLGDLKHSTIDEKLMIDVSTKLMESMSPPKLQICAHNNQWFALNNSHLLVYRQLERIGLCDTVVCDIIRSQDIPIGIRETLRPIVIPQQEHNQCFQNPREHIEDQYIFTDEEGPQSQDEVIYCADSQADSCGCLEDEDQCDSSNVTGGESDHDGDSDDELTELPSKTSFFLTKINTINNNRLDEITLDDEDDQKEMQSLL</sequence>
<dbReference type="OrthoDB" id="415230at2759"/>
<evidence type="ECO:0000313" key="5">
    <source>
        <dbReference type="EMBL" id="CAF3714937.1"/>
    </source>
</evidence>
<protein>
    <submittedName>
        <fullName evidence="2">Uncharacterized protein</fullName>
    </submittedName>
</protein>
<gene>
    <name evidence="4" type="ORF">FNK824_LOCUS9120</name>
    <name evidence="5" type="ORF">OTI717_LOCUS13443</name>
    <name evidence="2" type="ORF">RFH988_LOCUS13834</name>
    <name evidence="3" type="ORF">SEV965_LOCUS15699</name>
</gene>
<comment type="caution">
    <text evidence="2">The sequence shown here is derived from an EMBL/GenBank/DDBJ whole genome shotgun (WGS) entry which is preliminary data.</text>
</comment>
<dbReference type="Proteomes" id="UP000663889">
    <property type="component" value="Unassembled WGS sequence"/>
</dbReference>
<dbReference type="Proteomes" id="UP000663882">
    <property type="component" value="Unassembled WGS sequence"/>
</dbReference>
<dbReference type="Proteomes" id="UP000663823">
    <property type="component" value="Unassembled WGS sequence"/>
</dbReference>
<dbReference type="AlphaFoldDB" id="A0A814GAQ1"/>